<comment type="cofactor">
    <cofactor evidence="10">
        <name>phosphate</name>
        <dbReference type="ChEBI" id="CHEBI:43474"/>
    </cofactor>
</comment>
<protein>
    <recommendedName>
        <fullName evidence="4">Trehalase</fullName>
        <ecNumber evidence="3">3.2.1.28</ecNumber>
    </recommendedName>
    <alternativeName>
        <fullName evidence="8">Alpha,alpha-trehalase</fullName>
    </alternativeName>
    <alternativeName>
        <fullName evidence="9">Alpha,alpha-trehalose glucohydrolase</fullName>
    </alternativeName>
</protein>
<dbReference type="Pfam" id="PF00723">
    <property type="entry name" value="Glyco_hydro_15"/>
    <property type="match status" value="1"/>
</dbReference>
<reference evidence="14" key="1">
    <citation type="submission" date="2019-08" db="EMBL/GenBank/DDBJ databases">
        <title>Complete genome sequence of a mangrove-derived Streptomyces xiamenensis.</title>
        <authorList>
            <person name="Xu J."/>
        </authorList>
    </citation>
    <scope>NUCLEOTIDE SEQUENCE</scope>
    <source>
        <strain evidence="14">318</strain>
    </source>
</reference>
<sequence>MAGRIEDYALIGDMQTAALVCRDGSADWLCLPRFDSHAVFAGLLGTDEHGFWRIGPAHGKDVPPPPATRRRYVGDSLILESEWDTTRGTVRVTDFMPPRDDSAPQLVRIVEGVSGRVPMRSALRMRFSYGWVVPWVHKVDDRTVAVAGPDSVWLDTSAETYGKNLTTYSDFTVAPGDRIAFTISWQPSHKEPPAVPQPEEALAATEEFWRDWVSHCTYHGPYREAVVRSLITLKALTYAPTGGIVAAPTTSLPEEIGGSRNWDYRYTWLRDAAITLSSLLRTGYHEEARAWREWLLRAVAGDPENLQIMYGVAGERELAEAELSWLPGYENSQPVRIGNGAAGQLQLDVYGEVTEALHLGHMTGLARNDHANLLQLKLIRYLEDHWNEPDEGIWEVRGPRRHFVHSKVMAWVAVDRTVKLIESGEVDGPLERWRDLRDEIHRDVCEHGYDKERNTFTQSYGSQELDASLLLIPQMGFLPPDDKRVIGTIEAIQRELSTLDGFILRYPTAGDEAGVDGLEGDEGAFLACSFWMADDLAMIGRVDEARKLFERLLSLRNDLGLLAEEWDPRRQRQVGNFPQAFSHVPLIDTALRLTASGAYGG</sequence>
<dbReference type="STRING" id="408015.SXIM_07670"/>
<dbReference type="InterPro" id="IPR008928">
    <property type="entry name" value="6-hairpin_glycosidase_sf"/>
</dbReference>
<dbReference type="Gene3D" id="1.50.10.10">
    <property type="match status" value="1"/>
</dbReference>
<keyword evidence="7" id="KW-0326">Glycosidase</keyword>
<evidence type="ECO:0000256" key="2">
    <source>
        <dbReference type="ARBA" id="ARBA00006188"/>
    </source>
</evidence>
<evidence type="ECO:0000256" key="5">
    <source>
        <dbReference type="ARBA" id="ARBA00022801"/>
    </source>
</evidence>
<keyword evidence="6" id="KW-0119">Carbohydrate metabolism</keyword>
<dbReference type="InterPro" id="IPR012341">
    <property type="entry name" value="6hp_glycosidase-like_sf"/>
</dbReference>
<organism evidence="14 15">
    <name type="scientific">Streptomyces xiamenensis</name>
    <dbReference type="NCBI Taxonomy" id="408015"/>
    <lineage>
        <taxon>Bacteria</taxon>
        <taxon>Bacillati</taxon>
        <taxon>Actinomycetota</taxon>
        <taxon>Actinomycetes</taxon>
        <taxon>Kitasatosporales</taxon>
        <taxon>Streptomycetaceae</taxon>
        <taxon>Streptomyces</taxon>
    </lineage>
</organism>
<dbReference type="SUPFAM" id="SSF48208">
    <property type="entry name" value="Six-hairpin glycosidases"/>
    <property type="match status" value="1"/>
</dbReference>
<evidence type="ECO:0000256" key="10">
    <source>
        <dbReference type="ARBA" id="ARBA00053030"/>
    </source>
</evidence>
<feature type="domain" description="Trehalase-like N-terminal" evidence="13">
    <location>
        <begin position="2"/>
        <end position="132"/>
    </location>
</feature>
<proteinExistence type="inferred from homology"/>
<dbReference type="PANTHER" id="PTHR31616:SF0">
    <property type="entry name" value="GLUCAN 1,4-ALPHA-GLUCOSIDASE"/>
    <property type="match status" value="1"/>
</dbReference>
<evidence type="ECO:0000256" key="1">
    <source>
        <dbReference type="ARBA" id="ARBA00001576"/>
    </source>
</evidence>
<dbReference type="GO" id="GO:0004555">
    <property type="term" value="F:alpha,alpha-trehalase activity"/>
    <property type="evidence" value="ECO:0007669"/>
    <property type="project" value="UniProtKB-EC"/>
</dbReference>
<comment type="similarity">
    <text evidence="2">Belongs to the glycosyl hydrolase 15 family.</text>
</comment>
<evidence type="ECO:0000256" key="11">
    <source>
        <dbReference type="ARBA" id="ARBA00060615"/>
    </source>
</evidence>
<evidence type="ECO:0000259" key="13">
    <source>
        <dbReference type="Pfam" id="PF19291"/>
    </source>
</evidence>
<dbReference type="Proteomes" id="UP000034034">
    <property type="component" value="Chromosome"/>
</dbReference>
<evidence type="ECO:0000313" key="14">
    <source>
        <dbReference type="EMBL" id="AKG42151.1"/>
    </source>
</evidence>
<dbReference type="EC" id="3.2.1.28" evidence="3"/>
<dbReference type="InterPro" id="IPR011613">
    <property type="entry name" value="GH15-like"/>
</dbReference>
<dbReference type="PATRIC" id="fig|408015.6.peg.796"/>
<keyword evidence="15" id="KW-1185">Reference proteome</keyword>
<accession>A0A0F7CN21</accession>
<dbReference type="FunFam" id="1.50.10.10:FF:000005">
    <property type="entry name" value="Glycosyl hydrolase, glucoamylase"/>
    <property type="match status" value="1"/>
</dbReference>
<dbReference type="Pfam" id="PF19291">
    <property type="entry name" value="TREH_N"/>
    <property type="match status" value="1"/>
</dbReference>
<evidence type="ECO:0000256" key="6">
    <source>
        <dbReference type="ARBA" id="ARBA00023277"/>
    </source>
</evidence>
<evidence type="ECO:0000256" key="4">
    <source>
        <dbReference type="ARBA" id="ARBA00019905"/>
    </source>
</evidence>
<dbReference type="HOGENOM" id="CLU_010399_2_0_11"/>
<dbReference type="KEGG" id="sxi:SXIM_07670"/>
<comment type="catalytic activity">
    <reaction evidence="1">
        <text>alpha,alpha-trehalose + H2O = alpha-D-glucose + beta-D-glucose</text>
        <dbReference type="Rhea" id="RHEA:32675"/>
        <dbReference type="ChEBI" id="CHEBI:15377"/>
        <dbReference type="ChEBI" id="CHEBI:15903"/>
        <dbReference type="ChEBI" id="CHEBI:16551"/>
        <dbReference type="ChEBI" id="CHEBI:17925"/>
        <dbReference type="EC" id="3.2.1.28"/>
    </reaction>
</comment>
<gene>
    <name evidence="14" type="ORF">SXIM_07670</name>
</gene>
<evidence type="ECO:0000256" key="7">
    <source>
        <dbReference type="ARBA" id="ARBA00023295"/>
    </source>
</evidence>
<dbReference type="EMBL" id="CP009922">
    <property type="protein sequence ID" value="AKG42151.1"/>
    <property type="molecule type" value="Genomic_DNA"/>
</dbReference>
<evidence type="ECO:0000256" key="9">
    <source>
        <dbReference type="ARBA" id="ARBA00031637"/>
    </source>
</evidence>
<dbReference type="InterPro" id="IPR045582">
    <property type="entry name" value="Trehalase-like_N"/>
</dbReference>
<evidence type="ECO:0000313" key="15">
    <source>
        <dbReference type="Proteomes" id="UP000034034"/>
    </source>
</evidence>
<evidence type="ECO:0000256" key="3">
    <source>
        <dbReference type="ARBA" id="ARBA00012757"/>
    </source>
</evidence>
<dbReference type="GO" id="GO:0005993">
    <property type="term" value="P:trehalose catabolic process"/>
    <property type="evidence" value="ECO:0007669"/>
    <property type="project" value="UniProtKB-ARBA"/>
</dbReference>
<dbReference type="PANTHER" id="PTHR31616">
    <property type="entry name" value="TREHALASE"/>
    <property type="match status" value="1"/>
</dbReference>
<feature type="domain" description="GH15-like" evidence="12">
    <location>
        <begin position="220"/>
        <end position="590"/>
    </location>
</feature>
<comment type="pathway">
    <text evidence="11">Glycan degradation; trehalose degradation; D-glucose from alpha,alpha-trehalose: step 1/1.</text>
</comment>
<dbReference type="AlphaFoldDB" id="A0A0F7CN21"/>
<evidence type="ECO:0000259" key="12">
    <source>
        <dbReference type="Pfam" id="PF00723"/>
    </source>
</evidence>
<evidence type="ECO:0000256" key="8">
    <source>
        <dbReference type="ARBA" id="ARBA00030473"/>
    </source>
</evidence>
<keyword evidence="5 14" id="KW-0378">Hydrolase</keyword>
<name>A0A0F7CN21_9ACTN</name>